<reference evidence="2 3" key="1">
    <citation type="submission" date="2018-06" db="EMBL/GenBank/DDBJ databases">
        <title>Genomic Encyclopedia of Archaeal and Bacterial Type Strains, Phase II (KMG-II): from individual species to whole genera.</title>
        <authorList>
            <person name="Goeker M."/>
        </authorList>
    </citation>
    <scope>NUCLEOTIDE SEQUENCE [LARGE SCALE GENOMIC DNA]</scope>
    <source>
        <strain evidence="2 3">DSM 23241</strain>
    </source>
</reference>
<keyword evidence="1" id="KW-1133">Transmembrane helix</keyword>
<evidence type="ECO:0000313" key="2">
    <source>
        <dbReference type="EMBL" id="PZX64381.1"/>
    </source>
</evidence>
<protein>
    <submittedName>
        <fullName evidence="2">Uncharacterized protein</fullName>
    </submittedName>
</protein>
<name>A0A2W7RV88_9BACT</name>
<gene>
    <name evidence="2" type="ORF">LX80_00577</name>
</gene>
<keyword evidence="3" id="KW-1185">Reference proteome</keyword>
<feature type="transmembrane region" description="Helical" evidence="1">
    <location>
        <begin position="37"/>
        <end position="59"/>
    </location>
</feature>
<dbReference type="EMBL" id="QKZV01000002">
    <property type="protein sequence ID" value="PZX64381.1"/>
    <property type="molecule type" value="Genomic_DNA"/>
</dbReference>
<keyword evidence="1" id="KW-0472">Membrane</keyword>
<keyword evidence="1" id="KW-0812">Transmembrane</keyword>
<proteinExistence type="predicted"/>
<accession>A0A2W7RV88</accession>
<dbReference type="Proteomes" id="UP000249720">
    <property type="component" value="Unassembled WGS sequence"/>
</dbReference>
<evidence type="ECO:0000313" key="3">
    <source>
        <dbReference type="Proteomes" id="UP000249720"/>
    </source>
</evidence>
<sequence length="76" mass="8849">MALKKGGLHDSLPVQLAYYFDKPHFLIFNASPNTNSITPYMILFKAFAIYISNINAILLKIKLYIKKYFNNEDFDK</sequence>
<comment type="caution">
    <text evidence="2">The sequence shown here is derived from an EMBL/GenBank/DDBJ whole genome shotgun (WGS) entry which is preliminary data.</text>
</comment>
<dbReference type="AlphaFoldDB" id="A0A2W7RV88"/>
<organism evidence="2 3">
    <name type="scientific">Hydrotalea sandarakina</name>
    <dbReference type="NCBI Taxonomy" id="1004304"/>
    <lineage>
        <taxon>Bacteria</taxon>
        <taxon>Pseudomonadati</taxon>
        <taxon>Bacteroidota</taxon>
        <taxon>Chitinophagia</taxon>
        <taxon>Chitinophagales</taxon>
        <taxon>Chitinophagaceae</taxon>
        <taxon>Hydrotalea</taxon>
    </lineage>
</organism>
<evidence type="ECO:0000256" key="1">
    <source>
        <dbReference type="SAM" id="Phobius"/>
    </source>
</evidence>